<sequence>MDGGISLGCYSRKWWYRSNVYKRVWQGELVTAANQMVTCKFEGINQAFTWFLSAVYASCDPIIRRELWQDFINIKELCSGPWVACGDFNDTRYPNKRSEGHRITTPMTEFSEWINEMEFIDPSLFGVSFTWRKGDNHMSASRIDRFLFSSQWDETFTWIKQNMLPKIGKVKERWASFNITGTGSYVLASKLRMLKGELKEWKLENRNNWNQRKEAILNQLSILEKTQELRLLSEDELLQKLYLSMEFEDVAKNEEIAWRQRSRVHWLKHGDKNTKYFHRMATAHKRFNTIDKLMVERVTVSNRFRCN</sequence>
<evidence type="ECO:0000313" key="3">
    <source>
        <dbReference type="Proteomes" id="UP000824120"/>
    </source>
</evidence>
<dbReference type="PANTHER" id="PTHR35218:SF9">
    <property type="entry name" value="ENDONUCLEASE_EXONUCLEASE_PHOSPHATASE DOMAIN-CONTAINING PROTEIN"/>
    <property type="match status" value="1"/>
</dbReference>
<proteinExistence type="predicted"/>
<dbReference type="PANTHER" id="PTHR35218">
    <property type="entry name" value="RNASE H DOMAIN-CONTAINING PROTEIN"/>
    <property type="match status" value="1"/>
</dbReference>
<dbReference type="AlphaFoldDB" id="A0A9J5YZ90"/>
<dbReference type="InterPro" id="IPR036691">
    <property type="entry name" value="Endo/exonu/phosph_ase_sf"/>
</dbReference>
<dbReference type="OrthoDB" id="1906115at2759"/>
<protein>
    <recommendedName>
        <fullName evidence="1">Endonuclease/exonuclease/phosphatase domain-containing protein</fullName>
    </recommendedName>
</protein>
<dbReference type="GO" id="GO:0003824">
    <property type="term" value="F:catalytic activity"/>
    <property type="evidence" value="ECO:0007669"/>
    <property type="project" value="InterPro"/>
</dbReference>
<gene>
    <name evidence="2" type="ORF">H5410_026580</name>
</gene>
<evidence type="ECO:0000313" key="2">
    <source>
        <dbReference type="EMBL" id="KAG5605088.1"/>
    </source>
</evidence>
<reference evidence="2 3" key="1">
    <citation type="submission" date="2020-09" db="EMBL/GenBank/DDBJ databases">
        <title>De no assembly of potato wild relative species, Solanum commersonii.</title>
        <authorList>
            <person name="Cho K."/>
        </authorList>
    </citation>
    <scope>NUCLEOTIDE SEQUENCE [LARGE SCALE GENOMIC DNA]</scope>
    <source>
        <strain evidence="2">LZ3.2</strain>
        <tissue evidence="2">Leaf</tissue>
    </source>
</reference>
<dbReference type="Pfam" id="PF03372">
    <property type="entry name" value="Exo_endo_phos"/>
    <property type="match status" value="1"/>
</dbReference>
<comment type="caution">
    <text evidence="2">The sequence shown here is derived from an EMBL/GenBank/DDBJ whole genome shotgun (WGS) entry which is preliminary data.</text>
</comment>
<dbReference type="EMBL" id="JACXVP010000005">
    <property type="protein sequence ID" value="KAG5605088.1"/>
    <property type="molecule type" value="Genomic_DNA"/>
</dbReference>
<dbReference type="Proteomes" id="UP000824120">
    <property type="component" value="Chromosome 5"/>
</dbReference>
<keyword evidence="3" id="KW-1185">Reference proteome</keyword>
<accession>A0A9J5YZ90</accession>
<organism evidence="2 3">
    <name type="scientific">Solanum commersonii</name>
    <name type="common">Commerson's wild potato</name>
    <name type="synonym">Commerson's nightshade</name>
    <dbReference type="NCBI Taxonomy" id="4109"/>
    <lineage>
        <taxon>Eukaryota</taxon>
        <taxon>Viridiplantae</taxon>
        <taxon>Streptophyta</taxon>
        <taxon>Embryophyta</taxon>
        <taxon>Tracheophyta</taxon>
        <taxon>Spermatophyta</taxon>
        <taxon>Magnoliopsida</taxon>
        <taxon>eudicotyledons</taxon>
        <taxon>Gunneridae</taxon>
        <taxon>Pentapetalae</taxon>
        <taxon>asterids</taxon>
        <taxon>lamiids</taxon>
        <taxon>Solanales</taxon>
        <taxon>Solanaceae</taxon>
        <taxon>Solanoideae</taxon>
        <taxon>Solaneae</taxon>
        <taxon>Solanum</taxon>
    </lineage>
</organism>
<feature type="domain" description="Endonuclease/exonuclease/phosphatase" evidence="1">
    <location>
        <begin position="51"/>
        <end position="152"/>
    </location>
</feature>
<evidence type="ECO:0000259" key="1">
    <source>
        <dbReference type="Pfam" id="PF03372"/>
    </source>
</evidence>
<dbReference type="SUPFAM" id="SSF56219">
    <property type="entry name" value="DNase I-like"/>
    <property type="match status" value="1"/>
</dbReference>
<dbReference type="InterPro" id="IPR005135">
    <property type="entry name" value="Endo/exonuclease/phosphatase"/>
</dbReference>
<name>A0A9J5YZ90_SOLCO</name>
<dbReference type="Gene3D" id="3.60.10.10">
    <property type="entry name" value="Endonuclease/exonuclease/phosphatase"/>
    <property type="match status" value="1"/>
</dbReference>